<dbReference type="RefSeq" id="WP_139261569.1">
    <property type="nucleotide sequence ID" value="NZ_FRBD01000016.1"/>
</dbReference>
<dbReference type="OrthoDB" id="1098137at2"/>
<proteinExistence type="predicted"/>
<evidence type="ECO:0000313" key="3">
    <source>
        <dbReference type="Proteomes" id="UP000184130"/>
    </source>
</evidence>
<accession>A0A1M6WCM4</accession>
<evidence type="ECO:0000256" key="1">
    <source>
        <dbReference type="SAM" id="SignalP"/>
    </source>
</evidence>
<feature type="chain" id="PRO_5012025574" evidence="1">
    <location>
        <begin position="18"/>
        <end position="165"/>
    </location>
</feature>
<evidence type="ECO:0000313" key="2">
    <source>
        <dbReference type="EMBL" id="SHK91563.1"/>
    </source>
</evidence>
<name>A0A1M6WCM4_XYLRU</name>
<dbReference type="EMBL" id="FRBD01000016">
    <property type="protein sequence ID" value="SHK91563.1"/>
    <property type="molecule type" value="Genomic_DNA"/>
</dbReference>
<reference evidence="2 3" key="1">
    <citation type="submission" date="2016-11" db="EMBL/GenBank/DDBJ databases">
        <authorList>
            <person name="Jaros S."/>
            <person name="Januszkiewicz K."/>
            <person name="Wedrychowicz H."/>
        </authorList>
    </citation>
    <scope>NUCLEOTIDE SEQUENCE [LARGE SCALE GENOMIC DNA]</scope>
    <source>
        <strain evidence="2 3">KHT3</strain>
    </source>
</reference>
<organism evidence="2 3">
    <name type="scientific">Xylanibacter ruminicola</name>
    <name type="common">Prevotella ruminicola</name>
    <dbReference type="NCBI Taxonomy" id="839"/>
    <lineage>
        <taxon>Bacteria</taxon>
        <taxon>Pseudomonadati</taxon>
        <taxon>Bacteroidota</taxon>
        <taxon>Bacteroidia</taxon>
        <taxon>Bacteroidales</taxon>
        <taxon>Prevotellaceae</taxon>
        <taxon>Xylanibacter</taxon>
    </lineage>
</organism>
<keyword evidence="1" id="KW-0732">Signal</keyword>
<gene>
    <name evidence="2" type="ORF">SAMN05216463_11637</name>
</gene>
<feature type="signal peptide" evidence="1">
    <location>
        <begin position="1"/>
        <end position="17"/>
    </location>
</feature>
<protein>
    <submittedName>
        <fullName evidence="2">Uncharacterized protein</fullName>
    </submittedName>
</protein>
<sequence>MKRLLFCLLVVYASASAAQDTEKAVTLDEVTVKGAHTIHKVDGQWLYPSKQQIENSTNGYSLLAKLTLPHIRVDEAMNNITALTNLGTVQVCINDIIASREELQTLDLQGIDHIEFIDNPGVRYGEGVAYIINIKVKKAVSGYVFGTQLTESIFGYGHNFKLSKV</sequence>
<dbReference type="AlphaFoldDB" id="A0A1M6WCM4"/>
<dbReference type="Proteomes" id="UP000184130">
    <property type="component" value="Unassembled WGS sequence"/>
</dbReference>